<dbReference type="GO" id="GO:0030694">
    <property type="term" value="C:bacterial-type flagellum basal body, rod"/>
    <property type="evidence" value="ECO:0007669"/>
    <property type="project" value="UniProtKB-UniRule"/>
</dbReference>
<comment type="subcellular location">
    <subcellularLocation>
        <location evidence="1 6">Bacterial flagellum basal body</location>
    </subcellularLocation>
</comment>
<dbReference type="Pfam" id="PF06429">
    <property type="entry name" value="Flg_bbr_C"/>
    <property type="match status" value="1"/>
</dbReference>
<sequence>MKIFKAIDIAGSGLTAHRAMMDVISENLANANTTRTPDGGPYQRKVPVFEEKLDEAMGASGVKLKEVATDQSAPRMVYDPGHPDANEEGYVAYPNVSVVREMADMMTASRAYEANLEVVKSAKAMLEASLDLLKG</sequence>
<reference evidence="10" key="1">
    <citation type="submission" date="2011-10" db="EMBL/GenBank/DDBJ databases">
        <title>The complete genome of chromosome of Thermovirga lienii DSM 17291.</title>
        <authorList>
            <consortium name="US DOE Joint Genome Institute (JGI-PGF)"/>
            <person name="Lucas S."/>
            <person name="Copeland A."/>
            <person name="Lapidus A."/>
            <person name="Glavina del Rio T."/>
            <person name="Dalin E."/>
            <person name="Tice H."/>
            <person name="Bruce D."/>
            <person name="Goodwin L."/>
            <person name="Pitluck S."/>
            <person name="Peters L."/>
            <person name="Mikhailova N."/>
            <person name="Saunders E."/>
            <person name="Kyrpides N."/>
            <person name="Mavromatis K."/>
            <person name="Ivanova N."/>
            <person name="Last F.I."/>
            <person name="Brettin T."/>
            <person name="Detter J.C."/>
            <person name="Han C."/>
            <person name="Larimer F."/>
            <person name="Land M."/>
            <person name="Hauser L."/>
            <person name="Markowitz V."/>
            <person name="Cheng J.-F."/>
            <person name="Hugenholtz P."/>
            <person name="Woyke T."/>
            <person name="Wu D."/>
            <person name="Spring S."/>
            <person name="Schroeder M."/>
            <person name="Brambilla E.-M."/>
            <person name="Klenk H.-P."/>
            <person name="Eisen J.A."/>
        </authorList>
    </citation>
    <scope>NUCLEOTIDE SEQUENCE [LARGE SCALE GENOMIC DNA]</scope>
    <source>
        <strain evidence="10">ATCC BAA-1197 / DSM 17291 / Cas60314</strain>
    </source>
</reference>
<proteinExistence type="inferred from homology"/>
<dbReference type="GO" id="GO:0071978">
    <property type="term" value="P:bacterial-type flagellum-dependent swarming motility"/>
    <property type="evidence" value="ECO:0007669"/>
    <property type="project" value="TreeGrafter"/>
</dbReference>
<gene>
    <name evidence="9" type="ordered locus">Tlie_0090</name>
</gene>
<evidence type="ECO:0000313" key="9">
    <source>
        <dbReference type="EMBL" id="AER65836.1"/>
    </source>
</evidence>
<name>G7V5T1_THELD</name>
<dbReference type="STRING" id="580340.Tlie_0090"/>
<comment type="subunit">
    <text evidence="5 6">The basal body constitutes a major portion of the flagellar organelle and consists of four rings (L,P,S, and M) mounted on a central rod. The rod consists of about 26 subunits of FlgG in the distal portion, and FlgB, FlgC and FlgF are thought to build up the proximal portion of the rod with about 6 subunits each.</text>
</comment>
<accession>G7V5T1</accession>
<dbReference type="Pfam" id="PF00460">
    <property type="entry name" value="Flg_bb_rod"/>
    <property type="match status" value="1"/>
</dbReference>
<keyword evidence="10" id="KW-1185">Reference proteome</keyword>
<comment type="similarity">
    <text evidence="2">Belongs to the flagella basal body rod proteins family.</text>
</comment>
<dbReference type="KEGG" id="tli:Tlie_0090"/>
<dbReference type="PANTHER" id="PTHR30435:SF2">
    <property type="entry name" value="FLAGELLAR BASAL-BODY ROD PROTEIN FLGC"/>
    <property type="match status" value="1"/>
</dbReference>
<evidence type="ECO:0000256" key="4">
    <source>
        <dbReference type="ARBA" id="ARBA00023143"/>
    </source>
</evidence>
<dbReference type="InterPro" id="IPR019776">
    <property type="entry name" value="Flagellar_basal_body_rod_CS"/>
</dbReference>
<evidence type="ECO:0000256" key="2">
    <source>
        <dbReference type="ARBA" id="ARBA00009677"/>
    </source>
</evidence>
<evidence type="ECO:0000256" key="5">
    <source>
        <dbReference type="ARBA" id="ARBA00025933"/>
    </source>
</evidence>
<dbReference type="NCBIfam" id="TIGR01395">
    <property type="entry name" value="FlgC"/>
    <property type="match status" value="1"/>
</dbReference>
<dbReference type="eggNOG" id="COG1558">
    <property type="taxonomic scope" value="Bacteria"/>
</dbReference>
<dbReference type="InterPro" id="IPR006299">
    <property type="entry name" value="FlgC"/>
</dbReference>
<keyword evidence="4 6" id="KW-0975">Bacterial flagellum</keyword>
<dbReference type="PROSITE" id="PS00588">
    <property type="entry name" value="FLAGELLA_BB_ROD"/>
    <property type="match status" value="1"/>
</dbReference>
<keyword evidence="9" id="KW-0282">Flagellum</keyword>
<evidence type="ECO:0000259" key="8">
    <source>
        <dbReference type="Pfam" id="PF06429"/>
    </source>
</evidence>
<protein>
    <recommendedName>
        <fullName evidence="3 6">Flagellar basal-body rod protein FlgC</fullName>
    </recommendedName>
</protein>
<dbReference type="EMBL" id="CP003096">
    <property type="protein sequence ID" value="AER65836.1"/>
    <property type="molecule type" value="Genomic_DNA"/>
</dbReference>
<keyword evidence="9" id="KW-0966">Cell projection</keyword>
<organism evidence="9 10">
    <name type="scientific">Thermovirga lienii (strain ATCC BAA-1197 / DSM 17291 / Cas60314)</name>
    <dbReference type="NCBI Taxonomy" id="580340"/>
    <lineage>
        <taxon>Bacteria</taxon>
        <taxon>Thermotogati</taxon>
        <taxon>Synergistota</taxon>
        <taxon>Synergistia</taxon>
        <taxon>Synergistales</taxon>
        <taxon>Thermovirgaceae</taxon>
        <taxon>Thermovirga</taxon>
    </lineage>
</organism>
<evidence type="ECO:0000256" key="3">
    <source>
        <dbReference type="ARBA" id="ARBA00017941"/>
    </source>
</evidence>
<dbReference type="HOGENOM" id="CLU_123272_0_0_0"/>
<dbReference type="AlphaFoldDB" id="G7V5T1"/>
<dbReference type="Proteomes" id="UP000005868">
    <property type="component" value="Chromosome"/>
</dbReference>
<dbReference type="InterPro" id="IPR001444">
    <property type="entry name" value="Flag_bb_rod_N"/>
</dbReference>
<evidence type="ECO:0000256" key="1">
    <source>
        <dbReference type="ARBA" id="ARBA00004117"/>
    </source>
</evidence>
<dbReference type="PANTHER" id="PTHR30435">
    <property type="entry name" value="FLAGELLAR PROTEIN"/>
    <property type="match status" value="1"/>
</dbReference>
<evidence type="ECO:0000256" key="6">
    <source>
        <dbReference type="RuleBase" id="RU362062"/>
    </source>
</evidence>
<keyword evidence="9" id="KW-0969">Cilium</keyword>
<feature type="domain" description="Flagellar basal body rod protein N-terminal" evidence="7">
    <location>
        <begin position="7"/>
        <end position="35"/>
    </location>
</feature>
<reference evidence="9 10" key="2">
    <citation type="journal article" date="2012" name="Stand. Genomic Sci.">
        <title>Genome sequence of the moderately thermophilic, amino-acid-degrading and sulfur-reducing bacterium Thermovirga lienii type strain (Cas60314(T)).</title>
        <authorList>
            <person name="Goker M."/>
            <person name="Saunders E."/>
            <person name="Lapidus A."/>
            <person name="Nolan M."/>
            <person name="Lucas S."/>
            <person name="Hammon N."/>
            <person name="Deshpande S."/>
            <person name="Cheng J.F."/>
            <person name="Han C."/>
            <person name="Tapia R."/>
            <person name="Goodwin L.A."/>
            <person name="Pitluck S."/>
            <person name="Liolios K."/>
            <person name="Mavromatis K."/>
            <person name="Pagani I."/>
            <person name="Ivanova N."/>
            <person name="Mikhailova N."/>
            <person name="Pati A."/>
            <person name="Chen A."/>
            <person name="Palaniappan K."/>
            <person name="Land M."/>
            <person name="Chang Y.J."/>
            <person name="Jeffries C.D."/>
            <person name="Brambilla E.M."/>
            <person name="Rohde M."/>
            <person name="Spring S."/>
            <person name="Detter J.C."/>
            <person name="Woyke T."/>
            <person name="Bristow J."/>
            <person name="Eisen J.A."/>
            <person name="Markowitz V."/>
            <person name="Hugenholtz P."/>
            <person name="Kyrpides N.C."/>
            <person name="Klenk H.P."/>
        </authorList>
    </citation>
    <scope>NUCLEOTIDE SEQUENCE [LARGE SCALE GENOMIC DNA]</scope>
    <source>
        <strain evidence="10">ATCC BAA-1197 / DSM 17291 / Cas60314</strain>
    </source>
</reference>
<evidence type="ECO:0000259" key="7">
    <source>
        <dbReference type="Pfam" id="PF00460"/>
    </source>
</evidence>
<feature type="domain" description="Flagellar basal-body/hook protein C-terminal" evidence="8">
    <location>
        <begin position="88"/>
        <end position="132"/>
    </location>
</feature>
<evidence type="ECO:0000313" key="10">
    <source>
        <dbReference type="Proteomes" id="UP000005868"/>
    </source>
</evidence>
<dbReference type="InterPro" id="IPR010930">
    <property type="entry name" value="Flg_bb/hook_C_dom"/>
</dbReference>
<dbReference type="OrthoDB" id="9794148at2"/>